<dbReference type="Gene3D" id="3.50.30.30">
    <property type="match status" value="1"/>
</dbReference>
<dbReference type="InterPro" id="IPR046450">
    <property type="entry name" value="PA_dom_sf"/>
</dbReference>
<protein>
    <recommendedName>
        <fullName evidence="7">Glutamate carboxypeptidase</fullName>
    </recommendedName>
</protein>
<dbReference type="FunFam" id="3.40.630.10:FF:000101">
    <property type="entry name" value="N-acetylated alpha-linked acidic dipeptidase like 1"/>
    <property type="match status" value="1"/>
</dbReference>
<dbReference type="PANTHER" id="PTHR10404:SF46">
    <property type="entry name" value="VACUOLAR PROTEIN SORTING-ASSOCIATED PROTEIN 70"/>
    <property type="match status" value="1"/>
</dbReference>
<dbReference type="SUPFAM" id="SSF52025">
    <property type="entry name" value="PA domain"/>
    <property type="match status" value="1"/>
</dbReference>
<evidence type="ECO:0000259" key="2">
    <source>
        <dbReference type="Pfam" id="PF02225"/>
    </source>
</evidence>
<evidence type="ECO:0000313" key="6">
    <source>
        <dbReference type="Proteomes" id="UP000758603"/>
    </source>
</evidence>
<dbReference type="InterPro" id="IPR039373">
    <property type="entry name" value="Peptidase_M28B"/>
</dbReference>
<reference evidence="5" key="1">
    <citation type="journal article" date="2021" name="Nat. Commun.">
        <title>Genetic determinants of endophytism in the Arabidopsis root mycobiome.</title>
        <authorList>
            <person name="Mesny F."/>
            <person name="Miyauchi S."/>
            <person name="Thiergart T."/>
            <person name="Pickel B."/>
            <person name="Atanasova L."/>
            <person name="Karlsson M."/>
            <person name="Huettel B."/>
            <person name="Barry K.W."/>
            <person name="Haridas S."/>
            <person name="Chen C."/>
            <person name="Bauer D."/>
            <person name="Andreopoulos W."/>
            <person name="Pangilinan J."/>
            <person name="LaButti K."/>
            <person name="Riley R."/>
            <person name="Lipzen A."/>
            <person name="Clum A."/>
            <person name="Drula E."/>
            <person name="Henrissat B."/>
            <person name="Kohler A."/>
            <person name="Grigoriev I.V."/>
            <person name="Martin F.M."/>
            <person name="Hacquard S."/>
        </authorList>
    </citation>
    <scope>NUCLEOTIDE SEQUENCE</scope>
    <source>
        <strain evidence="5">MPI-SDFR-AT-0073</strain>
    </source>
</reference>
<dbReference type="PANTHER" id="PTHR10404">
    <property type="entry name" value="N-ACETYLATED-ALPHA-LINKED ACIDIC DIPEPTIDASE"/>
    <property type="match status" value="1"/>
</dbReference>
<organism evidence="5 6">
    <name type="scientific">Truncatella angustata</name>
    <dbReference type="NCBI Taxonomy" id="152316"/>
    <lineage>
        <taxon>Eukaryota</taxon>
        <taxon>Fungi</taxon>
        <taxon>Dikarya</taxon>
        <taxon>Ascomycota</taxon>
        <taxon>Pezizomycotina</taxon>
        <taxon>Sordariomycetes</taxon>
        <taxon>Xylariomycetidae</taxon>
        <taxon>Amphisphaeriales</taxon>
        <taxon>Sporocadaceae</taxon>
        <taxon>Truncatella</taxon>
    </lineage>
</organism>
<evidence type="ECO:0000259" key="4">
    <source>
        <dbReference type="Pfam" id="PF04389"/>
    </source>
</evidence>
<dbReference type="Pfam" id="PF02225">
    <property type="entry name" value="PA"/>
    <property type="match status" value="1"/>
</dbReference>
<accession>A0A9P8RG23</accession>
<dbReference type="InterPro" id="IPR007484">
    <property type="entry name" value="Peptidase_M28"/>
</dbReference>
<feature type="domain" description="Transferrin receptor-like dimerisation" evidence="3">
    <location>
        <begin position="560"/>
        <end position="681"/>
    </location>
</feature>
<dbReference type="Proteomes" id="UP000758603">
    <property type="component" value="Unassembled WGS sequence"/>
</dbReference>
<comment type="caution">
    <text evidence="5">The sequence shown here is derived from an EMBL/GenBank/DDBJ whole genome shotgun (WGS) entry which is preliminary data.</text>
</comment>
<dbReference type="AlphaFoldDB" id="A0A9P8RG23"/>
<keyword evidence="6" id="KW-1185">Reference proteome</keyword>
<dbReference type="OrthoDB" id="5841748at2759"/>
<dbReference type="SUPFAM" id="SSF53187">
    <property type="entry name" value="Zn-dependent exopeptidases"/>
    <property type="match status" value="1"/>
</dbReference>
<dbReference type="Pfam" id="PF04389">
    <property type="entry name" value="Peptidase_M28"/>
    <property type="match status" value="1"/>
</dbReference>
<evidence type="ECO:0000256" key="1">
    <source>
        <dbReference type="ARBA" id="ARBA00005634"/>
    </source>
</evidence>
<dbReference type="CDD" id="cd08022">
    <property type="entry name" value="M28_PSMA_like"/>
    <property type="match status" value="1"/>
</dbReference>
<dbReference type="SUPFAM" id="SSF47672">
    <property type="entry name" value="Transferrin receptor-like dimerisation domain"/>
    <property type="match status" value="1"/>
</dbReference>
<dbReference type="InterPro" id="IPR007365">
    <property type="entry name" value="TFR-like_dimer_dom"/>
</dbReference>
<dbReference type="Gene3D" id="1.20.930.40">
    <property type="entry name" value="Transferrin receptor-like, dimerisation domain"/>
    <property type="match status" value="1"/>
</dbReference>
<comment type="similarity">
    <text evidence="1">Belongs to the peptidase M28 family. M28B subfamily.</text>
</comment>
<gene>
    <name evidence="5" type="ORF">BKA67DRAFT_595738</name>
</gene>
<evidence type="ECO:0000313" key="5">
    <source>
        <dbReference type="EMBL" id="KAH6645353.1"/>
    </source>
</evidence>
<evidence type="ECO:0000259" key="3">
    <source>
        <dbReference type="Pfam" id="PF04253"/>
    </source>
</evidence>
<dbReference type="RefSeq" id="XP_045951867.1">
    <property type="nucleotide sequence ID" value="XM_046105203.1"/>
</dbReference>
<proteinExistence type="inferred from homology"/>
<evidence type="ECO:0008006" key="7">
    <source>
        <dbReference type="Google" id="ProtNLM"/>
    </source>
</evidence>
<feature type="domain" description="Peptidase M28" evidence="4">
    <location>
        <begin position="313"/>
        <end position="414"/>
    </location>
</feature>
<feature type="domain" description="PA" evidence="2">
    <location>
        <begin position="136"/>
        <end position="217"/>
    </location>
</feature>
<dbReference type="GO" id="GO:0004180">
    <property type="term" value="F:carboxypeptidase activity"/>
    <property type="evidence" value="ECO:0007669"/>
    <property type="project" value="TreeGrafter"/>
</dbReference>
<dbReference type="Pfam" id="PF04253">
    <property type="entry name" value="TFR_dimer"/>
    <property type="match status" value="1"/>
</dbReference>
<sequence length="708" mass="77872">MKLDAFPQSISPRLKRSAAHSNFDLRQILLSVPSHEHVRNWSAYYTSDTHLAGQGLKQAQWTQAKWKEFGVINTTISSHDTQLPLPINGQRLALLENDRVLYEAPLVDANASVGFVPAYFGFSANGNISGSYVFCNFGSPQDFIDLAQRNISLAGKIAIIKLGTATPYVREKNLSMFRALSVHNAQAAGMIGVVLYTDPGNDGPTTEGNGYKPFPDGPARPLEAIERGGLGSIDDFNGGQLPSIPCIPMSAADAIQLLSKLNGHGPSAKEFGNLWELGGLGYYGVDYNVGPSPPGLSLHVTNHADILDTQIHNVIGTITGRTTDEVVIVGNHRDAWGPGAGDPGSGSAALNEVVRSFGEALKQGWRPERTIIFASFEGEEFLQVGSLLWVTKHLDWLRASAVAYLNVVVAASGSHFHAKASPLLYSTVLSVTDLVLSPNQTAAGQSVRDVWGGNITPAGSGDANRFMSIPCVSTLDFGFTPALGEPVFPYHTGFDSFEWMDEVGDPGWKYHVTSAKMWALMTAHLVEPGVLNMNVTDYALAFQGWLEDFKDRDLLSPKVDLTVMFDAVERLSRAASRFDSFAGSLRESKCTRWKFWARCRRTRTISGVNRVYKVFERQFYYGPGINGHADWHHVVFTPSAWHNTPLPLPGLSKSLQKRDWENAQKWRDIIVERIGNAAYLLEAHLEYVDTQQGPGVISWIRQTFRPYY</sequence>
<dbReference type="InterPro" id="IPR036757">
    <property type="entry name" value="TFR-like_dimer_dom_sf"/>
</dbReference>
<dbReference type="GeneID" id="70134094"/>
<name>A0A9P8RG23_9PEZI</name>
<dbReference type="EMBL" id="JAGPXC010000011">
    <property type="protein sequence ID" value="KAH6645353.1"/>
    <property type="molecule type" value="Genomic_DNA"/>
</dbReference>
<dbReference type="Gene3D" id="3.40.630.10">
    <property type="entry name" value="Zn peptidases"/>
    <property type="match status" value="1"/>
</dbReference>
<dbReference type="InterPro" id="IPR003137">
    <property type="entry name" value="PA_domain"/>
</dbReference>